<evidence type="ECO:0000256" key="3">
    <source>
        <dbReference type="ARBA" id="ARBA00023125"/>
    </source>
</evidence>
<evidence type="ECO:0008006" key="8">
    <source>
        <dbReference type="Google" id="ProtNLM"/>
    </source>
</evidence>
<protein>
    <recommendedName>
        <fullName evidence="8">Transcription factor domain-containing protein</fullName>
    </recommendedName>
</protein>
<gene>
    <name evidence="6" type="ORF">C7212DRAFT_366480</name>
</gene>
<dbReference type="CDD" id="cd12148">
    <property type="entry name" value="fungal_TF_MHR"/>
    <property type="match status" value="1"/>
</dbReference>
<dbReference type="AlphaFoldDB" id="A0A317SDE1"/>
<reference evidence="6 7" key="1">
    <citation type="submission" date="2018-03" db="EMBL/GenBank/DDBJ databases">
        <title>Genomes of Pezizomycetes fungi and the evolution of truffles.</title>
        <authorList>
            <person name="Murat C."/>
            <person name="Payen T."/>
            <person name="Noel B."/>
            <person name="Kuo A."/>
            <person name="Martin F.M."/>
        </authorList>
    </citation>
    <scope>NUCLEOTIDE SEQUENCE [LARGE SCALE GENOMIC DNA]</scope>
    <source>
        <strain evidence="6">091103-1</strain>
    </source>
</reference>
<accession>A0A317SDE1</accession>
<keyword evidence="3" id="KW-0238">DNA-binding</keyword>
<dbReference type="STRING" id="42249.A0A317SDE1"/>
<dbReference type="Gene3D" id="4.10.240.10">
    <property type="entry name" value="Zn(2)-C6 fungal-type DNA-binding domain"/>
    <property type="match status" value="1"/>
</dbReference>
<dbReference type="Proteomes" id="UP000246991">
    <property type="component" value="Unassembled WGS sequence"/>
</dbReference>
<dbReference type="PANTHER" id="PTHR46910">
    <property type="entry name" value="TRANSCRIPTION FACTOR PDR1"/>
    <property type="match status" value="1"/>
</dbReference>
<comment type="subcellular location">
    <subcellularLocation>
        <location evidence="1">Nucleus</location>
    </subcellularLocation>
</comment>
<dbReference type="EMBL" id="PYWC01000102">
    <property type="protein sequence ID" value="PWW72559.1"/>
    <property type="molecule type" value="Genomic_DNA"/>
</dbReference>
<name>A0A317SDE1_9PEZI</name>
<proteinExistence type="predicted"/>
<keyword evidence="2" id="KW-0479">Metal-binding</keyword>
<feature type="region of interest" description="Disordered" evidence="5">
    <location>
        <begin position="98"/>
        <end position="130"/>
    </location>
</feature>
<dbReference type="OrthoDB" id="3990906at2759"/>
<organism evidence="6 7">
    <name type="scientific">Tuber magnatum</name>
    <name type="common">white Piedmont truffle</name>
    <dbReference type="NCBI Taxonomy" id="42249"/>
    <lineage>
        <taxon>Eukaryota</taxon>
        <taxon>Fungi</taxon>
        <taxon>Dikarya</taxon>
        <taxon>Ascomycota</taxon>
        <taxon>Pezizomycotina</taxon>
        <taxon>Pezizomycetes</taxon>
        <taxon>Pezizales</taxon>
        <taxon>Tuberaceae</taxon>
        <taxon>Tuber</taxon>
    </lineage>
</organism>
<evidence type="ECO:0000256" key="2">
    <source>
        <dbReference type="ARBA" id="ARBA00022723"/>
    </source>
</evidence>
<dbReference type="GO" id="GO:0008270">
    <property type="term" value="F:zinc ion binding"/>
    <property type="evidence" value="ECO:0007669"/>
    <property type="project" value="InterPro"/>
</dbReference>
<dbReference type="GO" id="GO:0005634">
    <property type="term" value="C:nucleus"/>
    <property type="evidence" value="ECO:0007669"/>
    <property type="project" value="UniProtKB-SubCell"/>
</dbReference>
<keyword evidence="4" id="KW-0539">Nucleus</keyword>
<feature type="compositionally biased region" description="Low complexity" evidence="5">
    <location>
        <begin position="98"/>
        <end position="109"/>
    </location>
</feature>
<keyword evidence="7" id="KW-1185">Reference proteome</keyword>
<dbReference type="GO" id="GO:0003677">
    <property type="term" value="F:DNA binding"/>
    <property type="evidence" value="ECO:0007669"/>
    <property type="project" value="UniProtKB-KW"/>
</dbReference>
<evidence type="ECO:0000256" key="1">
    <source>
        <dbReference type="ARBA" id="ARBA00004123"/>
    </source>
</evidence>
<dbReference type="InterPro" id="IPR036864">
    <property type="entry name" value="Zn2-C6_fun-type_DNA-bd_sf"/>
</dbReference>
<dbReference type="GO" id="GO:0000981">
    <property type="term" value="F:DNA-binding transcription factor activity, RNA polymerase II-specific"/>
    <property type="evidence" value="ECO:0007669"/>
    <property type="project" value="InterPro"/>
</dbReference>
<evidence type="ECO:0000313" key="7">
    <source>
        <dbReference type="Proteomes" id="UP000246991"/>
    </source>
</evidence>
<feature type="compositionally biased region" description="Basic residues" evidence="5">
    <location>
        <begin position="10"/>
        <end position="23"/>
    </location>
</feature>
<comment type="caution">
    <text evidence="6">The sequence shown here is derived from an EMBL/GenBank/DDBJ whole genome shotgun (WGS) entry which is preliminary data.</text>
</comment>
<evidence type="ECO:0000313" key="6">
    <source>
        <dbReference type="EMBL" id="PWW72559.1"/>
    </source>
</evidence>
<sequence>MSSDLDIHFPNRRRASTNRQRPKPCRQCHIASIPCVYPPASAKIVIPEIYVEKLQTRILALEKALVEGIPDQTVREELISRLGIKLQGHTTPPGSFVVGPSSPSWPGSGNVAPRSPTTPNEDYGEEDEEGRFLTHPENYSEPYALPPKGQVLQCLETFLKFHGCGTGSHPVAGGGIFHWFNPRKICLDIESLYSGATYSASVDGGVSSVDYTTLCTLNVVLALGCQATAFSSGGPPIEEGLASLSPSWRPVPNSTAVPPLMEGYDPTRDHPEPYPHTSPDTHPGMSFFSRAKLLLVNPIEETTLPCLRVVTLMAFYLLSASRRDAAYMIFSCFMGRPVMLSDDDIDLDLPGDVDDSLPSGAGLSAHIRLCRIIGDVVGRVYRIRKVPPGQLGERRDVIKTIERVHEELNAWSETLPPEIKLVNGVARERSVALLHLLHNQMYILTTRPSLLLAAKQRTAALCLSSDDAPRLPAHIEEHVILLLSRLVREGDQKGSSMEGTNEIPTDNEKDISFGILTLSRFGERGNEIAADSAKISSELDAVVSRILRTRYQEPPASPVQYSDHGSSSVGLVSNYAVRDYASQQYPVRYNLSSTQADPATEEVSAWLQTGHFDR</sequence>
<dbReference type="InterPro" id="IPR050987">
    <property type="entry name" value="AtrR-like"/>
</dbReference>
<dbReference type="PANTHER" id="PTHR46910:SF3">
    <property type="entry name" value="HALOTOLERANCE PROTEIN 9-RELATED"/>
    <property type="match status" value="1"/>
</dbReference>
<evidence type="ECO:0000256" key="5">
    <source>
        <dbReference type="SAM" id="MobiDB-lite"/>
    </source>
</evidence>
<feature type="region of interest" description="Disordered" evidence="5">
    <location>
        <begin position="1"/>
        <end position="23"/>
    </location>
</feature>
<evidence type="ECO:0000256" key="4">
    <source>
        <dbReference type="ARBA" id="ARBA00023242"/>
    </source>
</evidence>